<comment type="similarity">
    <text evidence="1">Belongs to the UPF0047 family.</text>
</comment>
<dbReference type="Pfam" id="PF01894">
    <property type="entry name" value="YjbQ"/>
    <property type="match status" value="1"/>
</dbReference>
<evidence type="ECO:0000256" key="1">
    <source>
        <dbReference type="ARBA" id="ARBA00005534"/>
    </source>
</evidence>
<accession>A0A1Y2FEN1</accession>
<comment type="caution">
    <text evidence="2">The sequence shown here is derived from an EMBL/GenBank/DDBJ whole genome shotgun (WGS) entry which is preliminary data.</text>
</comment>
<organism evidence="2 3">
    <name type="scientific">Leucosporidium creatinivorum</name>
    <dbReference type="NCBI Taxonomy" id="106004"/>
    <lineage>
        <taxon>Eukaryota</taxon>
        <taxon>Fungi</taxon>
        <taxon>Dikarya</taxon>
        <taxon>Basidiomycota</taxon>
        <taxon>Pucciniomycotina</taxon>
        <taxon>Microbotryomycetes</taxon>
        <taxon>Leucosporidiales</taxon>
        <taxon>Leucosporidium</taxon>
    </lineage>
</organism>
<evidence type="ECO:0000313" key="2">
    <source>
        <dbReference type="EMBL" id="ORY82410.1"/>
    </source>
</evidence>
<dbReference type="STRING" id="106004.A0A1Y2FEN1"/>
<dbReference type="Proteomes" id="UP000193467">
    <property type="component" value="Unassembled WGS sequence"/>
</dbReference>
<gene>
    <name evidence="2" type="ORF">BCR35DRAFT_303827</name>
</gene>
<name>A0A1Y2FEN1_9BASI</name>
<dbReference type="InterPro" id="IPR001602">
    <property type="entry name" value="UPF0047_YjbQ-like"/>
</dbReference>
<dbReference type="PANTHER" id="PTHR30615:SF8">
    <property type="entry name" value="UPF0047 PROTEIN C4A8.02C"/>
    <property type="match status" value="1"/>
</dbReference>
<proteinExistence type="inferred from homology"/>
<sequence length="144" mass="16263">MAFTRGLDRYQKEFTLARRSKGSYLVTDEVLSHIRDGVSETKTGILHLFMKHTSAALTLNENCDPDVRSDMTMVMDHLVPQSLPFDHTDEGPDDSQSHHLSSLFSVSVHIPIKEGRLALGTWQGIYLLEFRDLAHSRKIVATIL</sequence>
<dbReference type="FunCoup" id="A0A1Y2FEN1">
    <property type="interactions" value="92"/>
</dbReference>
<dbReference type="InterPro" id="IPR035917">
    <property type="entry name" value="YjbQ-like_sf"/>
</dbReference>
<protein>
    <recommendedName>
        <fullName evidence="4">Secondary thiamine-phosphate synthase enzyme</fullName>
    </recommendedName>
</protein>
<reference evidence="2 3" key="1">
    <citation type="submission" date="2016-07" db="EMBL/GenBank/DDBJ databases">
        <title>Pervasive Adenine N6-methylation of Active Genes in Fungi.</title>
        <authorList>
            <consortium name="DOE Joint Genome Institute"/>
            <person name="Mondo S.J."/>
            <person name="Dannebaum R.O."/>
            <person name="Kuo R.C."/>
            <person name="Labutti K."/>
            <person name="Haridas S."/>
            <person name="Kuo A."/>
            <person name="Salamov A."/>
            <person name="Ahrendt S.R."/>
            <person name="Lipzen A."/>
            <person name="Sullivan W."/>
            <person name="Andreopoulos W.B."/>
            <person name="Clum A."/>
            <person name="Lindquist E."/>
            <person name="Daum C."/>
            <person name="Ramamoorthy G.K."/>
            <person name="Gryganskyi A."/>
            <person name="Culley D."/>
            <person name="Magnuson J.K."/>
            <person name="James T.Y."/>
            <person name="O'Malley M.A."/>
            <person name="Stajich J.E."/>
            <person name="Spatafora J.W."/>
            <person name="Visel A."/>
            <person name="Grigoriev I.V."/>
        </authorList>
    </citation>
    <scope>NUCLEOTIDE SEQUENCE [LARGE SCALE GENOMIC DNA]</scope>
    <source>
        <strain evidence="2 3">62-1032</strain>
    </source>
</reference>
<dbReference type="InParanoid" id="A0A1Y2FEN1"/>
<dbReference type="SUPFAM" id="SSF111038">
    <property type="entry name" value="YjbQ-like"/>
    <property type="match status" value="1"/>
</dbReference>
<dbReference type="PROSITE" id="PS01314">
    <property type="entry name" value="UPF0047"/>
    <property type="match status" value="1"/>
</dbReference>
<dbReference type="EMBL" id="MCGR01000021">
    <property type="protein sequence ID" value="ORY82410.1"/>
    <property type="molecule type" value="Genomic_DNA"/>
</dbReference>
<dbReference type="NCBIfam" id="TIGR00149">
    <property type="entry name" value="TIGR00149_YjbQ"/>
    <property type="match status" value="1"/>
</dbReference>
<keyword evidence="3" id="KW-1185">Reference proteome</keyword>
<evidence type="ECO:0000313" key="3">
    <source>
        <dbReference type="Proteomes" id="UP000193467"/>
    </source>
</evidence>
<dbReference type="Gene3D" id="2.60.120.460">
    <property type="entry name" value="YjbQ-like"/>
    <property type="match status" value="1"/>
</dbReference>
<dbReference type="OrthoDB" id="10255963at2759"/>
<dbReference type="AlphaFoldDB" id="A0A1Y2FEN1"/>
<dbReference type="PANTHER" id="PTHR30615">
    <property type="entry name" value="UNCHARACTERIZED PROTEIN YJBQ-RELATED"/>
    <property type="match status" value="1"/>
</dbReference>
<evidence type="ECO:0008006" key="4">
    <source>
        <dbReference type="Google" id="ProtNLM"/>
    </source>
</evidence>
<dbReference type="PIRSF" id="PIRSF004681">
    <property type="entry name" value="UCP004681"/>
    <property type="match status" value="1"/>
</dbReference>